<proteinExistence type="predicted"/>
<dbReference type="SUPFAM" id="SSF160387">
    <property type="entry name" value="NosL/MerB-like"/>
    <property type="match status" value="1"/>
</dbReference>
<dbReference type="OrthoDB" id="982633at2"/>
<reference evidence="2 3" key="1">
    <citation type="journal article" date="2010" name="Stand. Genomic Sci.">
        <title>Complete genome sequence of Ferrimonas balearica type strain (PAT).</title>
        <authorList>
            <person name="Nolan M."/>
            <person name="Sikorski J."/>
            <person name="Davenport K."/>
            <person name="Lucas S."/>
            <person name="Glavina Del Rio T."/>
            <person name="Tice H."/>
            <person name="Cheng J."/>
            <person name="Goodwin L."/>
            <person name="Pitluck S."/>
            <person name="Liolios K."/>
            <person name="Ivanova N."/>
            <person name="Mavromatis K."/>
            <person name="Ovchinnikova G."/>
            <person name="Pati A."/>
            <person name="Chen A."/>
            <person name="Palaniappan K."/>
            <person name="Land M."/>
            <person name="Hauser L."/>
            <person name="Chang Y."/>
            <person name="Jeffries C."/>
            <person name="Tapia R."/>
            <person name="Brettin T."/>
            <person name="Detter J."/>
            <person name="Han C."/>
            <person name="Yasawong M."/>
            <person name="Rohde M."/>
            <person name="Tindall B."/>
            <person name="Goker M."/>
            <person name="Woyke T."/>
            <person name="Bristow J."/>
            <person name="Eisen J."/>
            <person name="Markowitz V."/>
            <person name="Hugenholtz P."/>
            <person name="Kyrpides N."/>
            <person name="Klenk H."/>
            <person name="Lapidus A."/>
        </authorList>
    </citation>
    <scope>NUCLEOTIDE SEQUENCE [LARGE SCALE GENOMIC DNA]</scope>
    <source>
        <strain evidence="3">DSM 9799 / CCM 4581 / KCTC 23876 / PAT</strain>
    </source>
</reference>
<dbReference type="Gene3D" id="3.30.70.2060">
    <property type="match status" value="1"/>
</dbReference>
<protein>
    <submittedName>
        <fullName evidence="2">NosL family protein</fullName>
    </submittedName>
</protein>
<dbReference type="eggNOG" id="COG4314">
    <property type="taxonomic scope" value="Bacteria"/>
</dbReference>
<dbReference type="RefSeq" id="WP_013345190.1">
    <property type="nucleotide sequence ID" value="NC_014541.1"/>
</dbReference>
<accession>E1SRD3</accession>
<dbReference type="Pfam" id="PF05573">
    <property type="entry name" value="NosL"/>
    <property type="match status" value="1"/>
</dbReference>
<dbReference type="AlphaFoldDB" id="E1SRD3"/>
<organism evidence="2 3">
    <name type="scientific">Ferrimonas balearica (strain DSM 9799 / CCM 4581 / KCTC 23876 / PAT)</name>
    <dbReference type="NCBI Taxonomy" id="550540"/>
    <lineage>
        <taxon>Bacteria</taxon>
        <taxon>Pseudomonadati</taxon>
        <taxon>Pseudomonadota</taxon>
        <taxon>Gammaproteobacteria</taxon>
        <taxon>Alteromonadales</taxon>
        <taxon>Ferrimonadaceae</taxon>
        <taxon>Ferrimonas</taxon>
    </lineage>
</organism>
<dbReference type="PANTHER" id="PTHR41247">
    <property type="entry name" value="HTH-TYPE TRANSCRIPTIONAL REPRESSOR YCNK"/>
    <property type="match status" value="1"/>
</dbReference>
<dbReference type="EMBL" id="CP002209">
    <property type="protein sequence ID" value="ADN75884.1"/>
    <property type="molecule type" value="Genomic_DNA"/>
</dbReference>
<dbReference type="Proteomes" id="UP000006683">
    <property type="component" value="Chromosome"/>
</dbReference>
<evidence type="ECO:0000256" key="1">
    <source>
        <dbReference type="SAM" id="SignalP"/>
    </source>
</evidence>
<name>E1SRD3_FERBD</name>
<dbReference type="InterPro" id="IPR008719">
    <property type="entry name" value="N2O_reductase_NosL"/>
</dbReference>
<dbReference type="KEGG" id="fbl:Fbal_1680"/>
<evidence type="ECO:0000313" key="3">
    <source>
        <dbReference type="Proteomes" id="UP000006683"/>
    </source>
</evidence>
<dbReference type="GeneID" id="67181888"/>
<dbReference type="HOGENOM" id="CLU_096026_0_0_6"/>
<evidence type="ECO:0000313" key="2">
    <source>
        <dbReference type="EMBL" id="ADN75884.1"/>
    </source>
</evidence>
<feature type="signal peptide" evidence="1">
    <location>
        <begin position="1"/>
        <end position="21"/>
    </location>
</feature>
<sequence length="170" mass="18714">MRNISVLFAGLLLAACSQPQAQVQSQIEAHVEQQDRCHLCGMVLVRYPGPKGVASLTSEQQLKFCSTRDLFEFVLQPDKGRQVVQALVHDMGGNDWHHPNDQFVLAQDAWFVYGSDRPAAMGPALASFADEQAAQAFADEFGGRLFRFDEISLELLNAHKGGEHGGHKGH</sequence>
<keyword evidence="1" id="KW-0732">Signal</keyword>
<keyword evidence="3" id="KW-1185">Reference proteome</keyword>
<dbReference type="PROSITE" id="PS51257">
    <property type="entry name" value="PROKAR_LIPOPROTEIN"/>
    <property type="match status" value="1"/>
</dbReference>
<feature type="chain" id="PRO_5003151509" evidence="1">
    <location>
        <begin position="22"/>
        <end position="170"/>
    </location>
</feature>
<dbReference type="Gene3D" id="3.30.70.2050">
    <property type="match status" value="1"/>
</dbReference>
<gene>
    <name evidence="2" type="ordered locus">Fbal_1680</name>
</gene>
<dbReference type="PANTHER" id="PTHR41247:SF1">
    <property type="entry name" value="HTH-TYPE TRANSCRIPTIONAL REPRESSOR YCNK"/>
    <property type="match status" value="1"/>
</dbReference>
<dbReference type="STRING" id="550540.Fbal_1680"/>